<protein>
    <recommendedName>
        <fullName evidence="4">5,6-dimethylbenzimidazole synthase</fullName>
    </recommendedName>
</protein>
<organism evidence="2 3">
    <name type="scientific">Kitasatospora paranensis</name>
    <dbReference type="NCBI Taxonomy" id="258053"/>
    <lineage>
        <taxon>Bacteria</taxon>
        <taxon>Bacillati</taxon>
        <taxon>Actinomycetota</taxon>
        <taxon>Actinomycetes</taxon>
        <taxon>Kitasatosporales</taxon>
        <taxon>Streptomycetaceae</taxon>
        <taxon>Kitasatospora</taxon>
    </lineage>
</organism>
<feature type="non-terminal residue" evidence="2">
    <location>
        <position position="326"/>
    </location>
</feature>
<feature type="compositionally biased region" description="Low complexity" evidence="1">
    <location>
        <begin position="233"/>
        <end position="242"/>
    </location>
</feature>
<feature type="compositionally biased region" description="Low complexity" evidence="1">
    <location>
        <begin position="166"/>
        <end position="188"/>
    </location>
</feature>
<feature type="region of interest" description="Disordered" evidence="1">
    <location>
        <begin position="264"/>
        <end position="290"/>
    </location>
</feature>
<feature type="region of interest" description="Disordered" evidence="1">
    <location>
        <begin position="143"/>
        <end position="242"/>
    </location>
</feature>
<evidence type="ECO:0000256" key="1">
    <source>
        <dbReference type="SAM" id="MobiDB-lite"/>
    </source>
</evidence>
<feature type="compositionally biased region" description="Gly residues" evidence="1">
    <location>
        <begin position="42"/>
        <end position="53"/>
    </location>
</feature>
<sequence>MTDGGHLPSDASLVPQSGQRTDAPDQPVGIADPLTDPLTGPLPGGGLPGGGAWPGEHRPAYTFLDQLDEEDDVLLMPGPQTAWGDAIAHGAVETVMVEAAAGPAVVQPVPVQPAAEAFAPIAMPPAEAVAPVADTMSLRTLEDPAEPTAPVPPGVPVEPSWPPLQPLSAEEPAAAAEPVAGQAPAAEQTVQAQAARRPLHAGPPIPDPSLMTGHVPVRSLADRGPSGAAGSTPAHGVPVPAAEPVAPVQPLQQQPVAVPAAVQQPGFAPAPGQDGTAGPQAVQTTDPSPVAVAEQPVAAAVTTEQVVAAAPQAAPAAEAVAPVADT</sequence>
<feature type="compositionally biased region" description="Pro residues" evidence="1">
    <location>
        <begin position="147"/>
        <end position="165"/>
    </location>
</feature>
<feature type="compositionally biased region" description="Low complexity" evidence="1">
    <location>
        <begin position="32"/>
        <end position="41"/>
    </location>
</feature>
<reference evidence="3" key="1">
    <citation type="journal article" date="2019" name="Int. J. Syst. Evol. Microbiol.">
        <title>The Global Catalogue of Microorganisms (GCM) 10K type strain sequencing project: providing services to taxonomists for standard genome sequencing and annotation.</title>
        <authorList>
            <consortium name="The Broad Institute Genomics Platform"/>
            <consortium name="The Broad Institute Genome Sequencing Center for Infectious Disease"/>
            <person name="Wu L."/>
            <person name="Ma J."/>
        </authorList>
    </citation>
    <scope>NUCLEOTIDE SEQUENCE [LARGE SCALE GENOMIC DNA]</scope>
    <source>
        <strain evidence="3">CGMCC 1.12859</strain>
    </source>
</reference>
<dbReference type="Proteomes" id="UP001596435">
    <property type="component" value="Unassembled WGS sequence"/>
</dbReference>
<feature type="compositionally biased region" description="Low complexity" evidence="1">
    <location>
        <begin position="264"/>
        <end position="273"/>
    </location>
</feature>
<keyword evidence="3" id="KW-1185">Reference proteome</keyword>
<feature type="region of interest" description="Disordered" evidence="1">
    <location>
        <begin position="1"/>
        <end position="58"/>
    </location>
</feature>
<accession>A0ABW2G478</accession>
<evidence type="ECO:0000313" key="3">
    <source>
        <dbReference type="Proteomes" id="UP001596435"/>
    </source>
</evidence>
<comment type="caution">
    <text evidence="2">The sequence shown here is derived from an EMBL/GenBank/DDBJ whole genome shotgun (WGS) entry which is preliminary data.</text>
</comment>
<evidence type="ECO:0008006" key="4">
    <source>
        <dbReference type="Google" id="ProtNLM"/>
    </source>
</evidence>
<dbReference type="EMBL" id="JBHTAJ010000039">
    <property type="protein sequence ID" value="MFC7182018.1"/>
    <property type="molecule type" value="Genomic_DNA"/>
</dbReference>
<evidence type="ECO:0000313" key="2">
    <source>
        <dbReference type="EMBL" id="MFC7182018.1"/>
    </source>
</evidence>
<proteinExistence type="predicted"/>
<gene>
    <name evidence="2" type="ORF">ACFQMG_20930</name>
</gene>
<name>A0ABW2G478_9ACTN</name>